<dbReference type="InterPro" id="IPR007627">
    <property type="entry name" value="RNA_pol_sigma70_r2"/>
</dbReference>
<evidence type="ECO:0000256" key="1">
    <source>
        <dbReference type="ARBA" id="ARBA00010641"/>
    </source>
</evidence>
<dbReference type="Gene3D" id="1.10.1740.10">
    <property type="match status" value="1"/>
</dbReference>
<dbReference type="GO" id="GO:0006352">
    <property type="term" value="P:DNA-templated transcription initiation"/>
    <property type="evidence" value="ECO:0007669"/>
    <property type="project" value="InterPro"/>
</dbReference>
<sequence length="187" mass="22311">MNIIDDIKIIELYFERNEQAIKETDIKYGKFCRNMAYKILNNHQDSEECVNTTYLEMWDRIPPTRPAKFKAYISRIVRSTSVDRVRHLTAKKRSADMVMALDELTEVLPDERHAPGRNDEEIGKLLSIFLRKQKEEVQRVFVLKYFYFESNRAIAEKYGFTERKVTNMLARTRNKLKKYLIEEGIYI</sequence>
<dbReference type="NCBIfam" id="TIGR02937">
    <property type="entry name" value="sigma70-ECF"/>
    <property type="match status" value="1"/>
</dbReference>
<evidence type="ECO:0000256" key="3">
    <source>
        <dbReference type="ARBA" id="ARBA00023082"/>
    </source>
</evidence>
<dbReference type="SUPFAM" id="SSF88659">
    <property type="entry name" value="Sigma3 and sigma4 domains of RNA polymerase sigma factors"/>
    <property type="match status" value="1"/>
</dbReference>
<reference evidence="7 8" key="1">
    <citation type="submission" date="2019-11" db="EMBL/GenBank/DDBJ databases">
        <title>Draft genome sequence of Blautia luti DSM 14534T, isolated from human stool.</title>
        <authorList>
            <person name="Ortiz R."/>
            <person name="Melis-Arcos F."/>
            <person name="Covarrubias P."/>
            <person name="Cardenas J.P."/>
            <person name="Perez-Donoso J."/>
            <person name="Almonacid D."/>
        </authorList>
    </citation>
    <scope>NUCLEOTIDE SEQUENCE [LARGE SCALE GENOMIC DNA]</scope>
    <source>
        <strain evidence="7 8">DSM 14534</strain>
    </source>
</reference>
<dbReference type="Proteomes" id="UP000437824">
    <property type="component" value="Unassembled WGS sequence"/>
</dbReference>
<dbReference type="PANTHER" id="PTHR43133:SF8">
    <property type="entry name" value="RNA POLYMERASE SIGMA FACTOR HI_1459-RELATED"/>
    <property type="match status" value="1"/>
</dbReference>
<keyword evidence="3" id="KW-0731">Sigma factor</keyword>
<organism evidence="7 8">
    <name type="scientific">Blautia luti DSM 14534 = JCM 17040</name>
    <dbReference type="NCBI Taxonomy" id="649762"/>
    <lineage>
        <taxon>Bacteria</taxon>
        <taxon>Bacillati</taxon>
        <taxon>Bacillota</taxon>
        <taxon>Clostridia</taxon>
        <taxon>Lachnospirales</taxon>
        <taxon>Lachnospiraceae</taxon>
        <taxon>Blautia</taxon>
    </lineage>
</organism>
<comment type="caution">
    <text evidence="7">The sequence shown here is derived from an EMBL/GenBank/DDBJ whole genome shotgun (WGS) entry which is preliminary data.</text>
</comment>
<dbReference type="InterPro" id="IPR013325">
    <property type="entry name" value="RNA_pol_sigma_r2"/>
</dbReference>
<dbReference type="Pfam" id="PF04542">
    <property type="entry name" value="Sigma70_r2"/>
    <property type="match status" value="1"/>
</dbReference>
<dbReference type="PANTHER" id="PTHR43133">
    <property type="entry name" value="RNA POLYMERASE ECF-TYPE SIGMA FACTO"/>
    <property type="match status" value="1"/>
</dbReference>
<dbReference type="Gene3D" id="1.10.10.10">
    <property type="entry name" value="Winged helix-like DNA-binding domain superfamily/Winged helix DNA-binding domain"/>
    <property type="match status" value="1"/>
</dbReference>
<dbReference type="GO" id="GO:0016987">
    <property type="term" value="F:sigma factor activity"/>
    <property type="evidence" value="ECO:0007669"/>
    <property type="project" value="UniProtKB-KW"/>
</dbReference>
<accession>A0A844GNN6</accession>
<evidence type="ECO:0000259" key="6">
    <source>
        <dbReference type="Pfam" id="PF04542"/>
    </source>
</evidence>
<comment type="similarity">
    <text evidence="1">Belongs to the sigma-70 factor family. ECF subfamily.</text>
</comment>
<evidence type="ECO:0000256" key="2">
    <source>
        <dbReference type="ARBA" id="ARBA00023015"/>
    </source>
</evidence>
<feature type="domain" description="RNA polymerase sigma-70 region 2" evidence="6">
    <location>
        <begin position="28"/>
        <end position="87"/>
    </location>
</feature>
<dbReference type="GO" id="GO:0003677">
    <property type="term" value="F:DNA binding"/>
    <property type="evidence" value="ECO:0007669"/>
    <property type="project" value="UniProtKB-KW"/>
</dbReference>
<proteinExistence type="inferred from homology"/>
<keyword evidence="2" id="KW-0805">Transcription regulation</keyword>
<protein>
    <submittedName>
        <fullName evidence="7">Sigma-70 family RNA polymerase sigma factor</fullName>
    </submittedName>
</protein>
<dbReference type="SUPFAM" id="SSF88946">
    <property type="entry name" value="Sigma2 domain of RNA polymerase sigma factors"/>
    <property type="match status" value="1"/>
</dbReference>
<name>A0A844GNN6_9FIRM</name>
<keyword evidence="5" id="KW-0804">Transcription</keyword>
<dbReference type="EMBL" id="WMBC01000007">
    <property type="protein sequence ID" value="MTD61614.1"/>
    <property type="molecule type" value="Genomic_DNA"/>
</dbReference>
<evidence type="ECO:0000313" key="8">
    <source>
        <dbReference type="Proteomes" id="UP000437824"/>
    </source>
</evidence>
<evidence type="ECO:0000256" key="4">
    <source>
        <dbReference type="ARBA" id="ARBA00023125"/>
    </source>
</evidence>
<dbReference type="InterPro" id="IPR014284">
    <property type="entry name" value="RNA_pol_sigma-70_dom"/>
</dbReference>
<dbReference type="InterPro" id="IPR039425">
    <property type="entry name" value="RNA_pol_sigma-70-like"/>
</dbReference>
<gene>
    <name evidence="7" type="ORF">GKZ57_10155</name>
</gene>
<evidence type="ECO:0000256" key="5">
    <source>
        <dbReference type="ARBA" id="ARBA00023163"/>
    </source>
</evidence>
<keyword evidence="4" id="KW-0238">DNA-binding</keyword>
<dbReference type="InterPro" id="IPR036388">
    <property type="entry name" value="WH-like_DNA-bd_sf"/>
</dbReference>
<evidence type="ECO:0000313" key="7">
    <source>
        <dbReference type="EMBL" id="MTD61614.1"/>
    </source>
</evidence>
<dbReference type="AlphaFoldDB" id="A0A844GNN6"/>
<dbReference type="InterPro" id="IPR013324">
    <property type="entry name" value="RNA_pol_sigma_r3/r4-like"/>
</dbReference>